<dbReference type="PIRSF" id="PIRSF000126">
    <property type="entry name" value="11-beta-HSD1"/>
    <property type="match status" value="1"/>
</dbReference>
<dbReference type="GO" id="GO:0016491">
    <property type="term" value="F:oxidoreductase activity"/>
    <property type="evidence" value="ECO:0007669"/>
    <property type="project" value="UniProtKB-KW"/>
</dbReference>
<evidence type="ECO:0000313" key="3">
    <source>
        <dbReference type="Proteomes" id="UP000441399"/>
    </source>
</evidence>
<organism evidence="2 3">
    <name type="scientific">BD1-7 clade bacterium</name>
    <dbReference type="NCBI Taxonomy" id="2029982"/>
    <lineage>
        <taxon>Bacteria</taxon>
        <taxon>Pseudomonadati</taxon>
        <taxon>Pseudomonadota</taxon>
        <taxon>Gammaproteobacteria</taxon>
        <taxon>Cellvibrionales</taxon>
        <taxon>Spongiibacteraceae</taxon>
        <taxon>BD1-7 clade</taxon>
    </lineage>
</organism>
<proteinExistence type="predicted"/>
<dbReference type="AlphaFoldDB" id="A0A5S9NVY9"/>
<dbReference type="PANTHER" id="PTHR43899">
    <property type="entry name" value="RH59310P"/>
    <property type="match status" value="1"/>
</dbReference>
<gene>
    <name evidence="2" type="primary">ucpA_4</name>
    <name evidence="2" type="ORF">OPDIPICF_04009</name>
</gene>
<sequence length="272" mass="30199">MVDRDTLPLQYGPWALITGASAHTQPLPGTGEAYAHQLARQGFNLVLIARNAQHLNLLAETLHNKYGIQTRTVCVDLTDPDLWHTLKPQTIDLDIGLMVLNATYTASGEFFDVSIDAKQQAIEINCTRTVEFIESFGASMKSRGRGAIVIVSSIAATYGQRNYSMYGAIKAFQQNLGEAIWSEFRQHGIDVITALPGPIKNANFRRIKTHKQFFAFGVEPADVASISLAHLGKGPSVRISAFAHGIFWLQRCLPRRIIVAVVERYIGWLYRS</sequence>
<dbReference type="EC" id="1.-.-.-" evidence="2"/>
<dbReference type="InterPro" id="IPR036291">
    <property type="entry name" value="NAD(P)-bd_dom_sf"/>
</dbReference>
<dbReference type="InterPro" id="IPR002347">
    <property type="entry name" value="SDR_fam"/>
</dbReference>
<dbReference type="SUPFAM" id="SSF51735">
    <property type="entry name" value="NAD(P)-binding Rossmann-fold domains"/>
    <property type="match status" value="1"/>
</dbReference>
<reference evidence="2 3" key="1">
    <citation type="submission" date="2019-11" db="EMBL/GenBank/DDBJ databases">
        <authorList>
            <person name="Holert J."/>
        </authorList>
    </citation>
    <scope>NUCLEOTIDE SEQUENCE [LARGE SCALE GENOMIC DNA]</scope>
    <source>
        <strain evidence="2">SB11_3</strain>
    </source>
</reference>
<dbReference type="InterPro" id="IPR051019">
    <property type="entry name" value="VLCFA-Steroid_DH"/>
</dbReference>
<name>A0A5S9NVY9_9GAMM</name>
<accession>A0A5S9NVY9</accession>
<dbReference type="Gene3D" id="3.40.50.720">
    <property type="entry name" value="NAD(P)-binding Rossmann-like Domain"/>
    <property type="match status" value="1"/>
</dbReference>
<keyword evidence="1 2" id="KW-0560">Oxidoreductase</keyword>
<evidence type="ECO:0000313" key="2">
    <source>
        <dbReference type="EMBL" id="CAA0094860.1"/>
    </source>
</evidence>
<protein>
    <submittedName>
        <fullName evidence="2">Oxidoreductase UcpA</fullName>
        <ecNumber evidence="2">1.-.-.-</ecNumber>
    </submittedName>
</protein>
<dbReference type="PANTHER" id="PTHR43899:SF4">
    <property type="entry name" value="17 BETA-HYDROXYSTEROID DEHYDROGENASE TYPE 3"/>
    <property type="match status" value="1"/>
</dbReference>
<dbReference type="Pfam" id="PF00106">
    <property type="entry name" value="adh_short"/>
    <property type="match status" value="1"/>
</dbReference>
<keyword evidence="3" id="KW-1185">Reference proteome</keyword>
<dbReference type="Proteomes" id="UP000441399">
    <property type="component" value="Unassembled WGS sequence"/>
</dbReference>
<dbReference type="EMBL" id="CACSIO010000003">
    <property type="protein sequence ID" value="CAA0094860.1"/>
    <property type="molecule type" value="Genomic_DNA"/>
</dbReference>
<dbReference type="OrthoDB" id="9810734at2"/>
<evidence type="ECO:0000256" key="1">
    <source>
        <dbReference type="ARBA" id="ARBA00023002"/>
    </source>
</evidence>